<name>A0A3B0T9L4_9ZZZZ</name>
<feature type="compositionally biased region" description="Basic residues" evidence="1">
    <location>
        <begin position="1913"/>
        <end position="1922"/>
    </location>
</feature>
<feature type="domain" description="Gliding motility protein SprA N-terminal" evidence="2">
    <location>
        <begin position="1095"/>
        <end position="1618"/>
    </location>
</feature>
<dbReference type="Pfam" id="PF14349">
    <property type="entry name" value="SprA_N"/>
    <property type="match status" value="2"/>
</dbReference>
<gene>
    <name evidence="3" type="ORF">MNBD_BACTEROID01-399</name>
</gene>
<accession>A0A3B0T9L4</accession>
<proteinExistence type="predicted"/>
<evidence type="ECO:0000313" key="3">
    <source>
        <dbReference type="EMBL" id="VAW13570.1"/>
    </source>
</evidence>
<feature type="region of interest" description="Disordered" evidence="1">
    <location>
        <begin position="954"/>
        <end position="974"/>
    </location>
</feature>
<reference evidence="3" key="1">
    <citation type="submission" date="2018-06" db="EMBL/GenBank/DDBJ databases">
        <authorList>
            <person name="Zhirakovskaya E."/>
        </authorList>
    </citation>
    <scope>NUCLEOTIDE SEQUENCE</scope>
</reference>
<feature type="compositionally biased region" description="Low complexity" evidence="1">
    <location>
        <begin position="1923"/>
        <end position="1936"/>
    </location>
</feature>
<dbReference type="InterPro" id="IPR026377">
    <property type="entry name" value="Cell_surface_SprA"/>
</dbReference>
<evidence type="ECO:0000256" key="1">
    <source>
        <dbReference type="SAM" id="MobiDB-lite"/>
    </source>
</evidence>
<evidence type="ECO:0000259" key="2">
    <source>
        <dbReference type="Pfam" id="PF14349"/>
    </source>
</evidence>
<feature type="region of interest" description="Disordered" evidence="1">
    <location>
        <begin position="1145"/>
        <end position="1169"/>
    </location>
</feature>
<dbReference type="InterPro" id="IPR025684">
    <property type="entry name" value="SprA_N_dom"/>
</dbReference>
<dbReference type="NCBIfam" id="TIGR04189">
    <property type="entry name" value="surface_SprA"/>
    <property type="match status" value="1"/>
</dbReference>
<feature type="compositionally biased region" description="Polar residues" evidence="1">
    <location>
        <begin position="1150"/>
        <end position="1163"/>
    </location>
</feature>
<feature type="domain" description="Gliding motility protein SprA N-terminal" evidence="2">
    <location>
        <begin position="82"/>
        <end position="369"/>
    </location>
</feature>
<protein>
    <recommendedName>
        <fullName evidence="2">Gliding motility protein SprA N-terminal domain-containing protein</fullName>
    </recommendedName>
</protein>
<organism evidence="3">
    <name type="scientific">hydrothermal vent metagenome</name>
    <dbReference type="NCBI Taxonomy" id="652676"/>
    <lineage>
        <taxon>unclassified sequences</taxon>
        <taxon>metagenomes</taxon>
        <taxon>ecological metagenomes</taxon>
    </lineage>
</organism>
<dbReference type="EMBL" id="UOEP01000024">
    <property type="protein sequence ID" value="VAW13570.1"/>
    <property type="molecule type" value="Genomic_DNA"/>
</dbReference>
<feature type="region of interest" description="Disordered" evidence="1">
    <location>
        <begin position="1913"/>
        <end position="1940"/>
    </location>
</feature>
<sequence length="2502" mass="284840">MRLRRIEKKILFLNFIIIFLLAWAYPSVALDYMSGYPAPPPQDTTEIEEPGQLPFPFKDEPAFSIPKERKDSSYLFLHKPSNIKYDIEYDPVTGEYIFYQKIGNLNYRLPKTMSLKDYIDYDFNKSIQDYWRQRSNLQDMEHQGSLIPKLTVGGEAFNRIFGGNTVNINPQGYVEVIFGYQVNTTENPAIPEKLRKVPTFDFDEKIQMNVTGQIGEKMKMRVNYNTEATFDYENKMNLEYTGDEDEIIKRIEAGNVSLPLNGSLITGASNLFGIKAEMQFGKLTLTTLFSQNKGETQVVETQGGAQVSNFEINVADYDANRHFFLAQYFKNQYNKALQDLPVIRTNITINKIEVWVTNKSSNFDDARNLLAFQDLGEHDPDIYNNISAFQENPGLPYPKNVYPFNDANGLYKEMATTYSTIREAENITSAMAAFGTRFVGGRDFEKVEQARKLSPSEYTVNKQLGYISLNSALNADEVLAVAFNYTANGVTYQVGEFSTDGVDAPQTLIMKLLKGTNLTPSLPTWGLMMKNIYSLNAYQLSKEDFVLNVLYLNDSTGTYINYIPQGRLNGHILLQVMNLDNLNTQMDPYRDGLYDYIEGITVNSQNGRIIFPVLEPFGKHLADSIKDPALIEKYTFQSLYDSTKTFALQDAEHNKFRLKGSYKGASSSDISLGAINVARGSVKVSAGGIVLQENIDYTVDYALGRVRIINPGYQDAQLQISTESEDLFTMQRKTLMGAHANYAFSDNFNLGATVLHMQERPLTQKVDYGQDPISNTMLGLETRYNTQSQFLTKMIDRLPFINTKTPSSINFEAEFAQLIPGHSKIINKDGTVYIDDFEATKTAISLKTRQSWVMASTPQLQRQFKEANLNNSLEYNYNRAKLAWYFIDPLFLRGNSYTPNHIKTDVNQLSNHYVREVFEAEIYPAKETVAGQPTNIGVFDLAYYPNERGPYNFDTKPSPYSAGTNPDGSLRDPESRWGGIMRKIETPDFETANIEFIEFWMLDPFIYDSLHQIGGDLYFNLGDISEDILKDSRKSFENGLPTSAVVNDVDTTIWGRVSTQQSLVNSFANDPKARLYQDVGLDGLNDDDEKSFFDDYLNDLSGVVDQQAYTEALNDPSSDDYHYFRGADYDQEQLSILERYKKFNGVDGNSPESTSDIQPSYSTPDIEDINDDNTLNEYERYYQYKISIHPEDFVIGKNHITDIQRTSPIRLKNGNEESVTWYQFKIPVTNPDEAFGSISDFKSIRFMRMFLKGFKSPVILRFASLDLVRADWRKYSRPLTGETGLSPNSTFDVSAVNIEENGNREPVNYILPPGINRVIDPANPQLRKLNEQSLMLKVIDLGQGDAKAAYKNIYMDFRRYKKLKMEVHAEEIAGHPIKDGDLSLFIRLGSDFNYNYYEYEVPLALTPYGRYNGDIESDRYIVWPEENRINIPLNLFTDAKLARNADLRKAGSGLTIQDVYEMIDKNSYTGKNIVKIKGSPNLGNVAVMMMGIRYNKKDGFDPGPRSIEVWLNELRLSDFDEEGGWAANARLSARLADLGSITVAGRKRSTGFGSIESNMNNRSLEDLTQLDVALSLDMGRFFPEKARLRIPMYYGYSRNTSTPKYNPLDPDIELKKSLRMAETAQERDSIKSISQDLVVRKSIKFTNVKVDPNPNSTKMRIYDLSNFAATYSYNEIFRRNVNTEYNLDKTYRGMLSYNYSSRPTTITPFKKIKFLQKGPFKLIGDFNFSPLPAQISYRTDLYRHYNEILTRNITNPDLIIPRTFDKEFLWNKYFDLRYNLTRSLKFDFSSNSTSRIDEPEGRINKVDDDYGWKKDSIMSNLLDLGRPTIYNHNINISYQLPLNRIKLLNFLSASTRYRATYNWTAGPITADTINLGNFVENTRNWTMTGTVNMSTIYNKVPFFKEVNSKFKRTGRSYGRRRSPAQARAQSQSPKPQGQEKEVAYNGKNIKLFAGKPKRITHKLSTEKVKVTFKNAQGKPIKGKSTVLDKNHIQFIPDSDEANAQVTITGKRESANTLKKILYLTTRMLLGVQNISINYGLNEGTVLPGYLPTPRWFGGGNYTSGTTVFGDAISKNYAPGIPFLLGWQDSNFARRAARNGWITTDSLLNMPFLLNKNERFDLRATIEPLPDLRISLTANRSVSKNTSEYYNYNHSTGNFDANSRTVQGNFTMSTFTWGTAFFAIGKGEVQSSEAFERLKKNRLTIARRLAGRRVSSPEQQYNPNAPHTNYPEYPSGYGPTSVEVLVPAFLAAYQNQDPNKVSLSLFPSIKSIRPNWRISYDGMVSRIPALNKIMKSLNVTHAYRSSYSVGSFLTNLNYLNEGDGLSYIRDIQDNFVPAFDFNSVNINESFSPLINVDVMWANDLTTRAEIRRSRNMTLSFANNQLTEVVSNEYTFGLGYRFTQMDLIIKTKNSQKSYSNDLNITADVSLRKNKTILRKLVEGNDQITAGQSAVTIKTTADYMLSDRFQLRVFYDRIVNKPFISTAFPTSNTSFGLSFRFTLAQ</sequence>